<evidence type="ECO:0000313" key="2">
    <source>
        <dbReference type="EMBL" id="KAJ7697222.1"/>
    </source>
</evidence>
<accession>A0AAD7DSG6</accession>
<keyword evidence="3" id="KW-1185">Reference proteome</keyword>
<keyword evidence="1" id="KW-0472">Membrane</keyword>
<evidence type="ECO:0000256" key="1">
    <source>
        <dbReference type="SAM" id="Phobius"/>
    </source>
</evidence>
<feature type="transmembrane region" description="Helical" evidence="1">
    <location>
        <begin position="42"/>
        <end position="61"/>
    </location>
</feature>
<dbReference type="AlphaFoldDB" id="A0AAD7DSG6"/>
<protein>
    <submittedName>
        <fullName evidence="2">Uncharacterized protein</fullName>
    </submittedName>
</protein>
<name>A0AAD7DSG6_MYCRO</name>
<reference evidence="2" key="1">
    <citation type="submission" date="2023-03" db="EMBL/GenBank/DDBJ databases">
        <title>Massive genome expansion in bonnet fungi (Mycena s.s.) driven by repeated elements and novel gene families across ecological guilds.</title>
        <authorList>
            <consortium name="Lawrence Berkeley National Laboratory"/>
            <person name="Harder C.B."/>
            <person name="Miyauchi S."/>
            <person name="Viragh M."/>
            <person name="Kuo A."/>
            <person name="Thoen E."/>
            <person name="Andreopoulos B."/>
            <person name="Lu D."/>
            <person name="Skrede I."/>
            <person name="Drula E."/>
            <person name="Henrissat B."/>
            <person name="Morin E."/>
            <person name="Kohler A."/>
            <person name="Barry K."/>
            <person name="LaButti K."/>
            <person name="Morin E."/>
            <person name="Salamov A."/>
            <person name="Lipzen A."/>
            <person name="Mereny Z."/>
            <person name="Hegedus B."/>
            <person name="Baldrian P."/>
            <person name="Stursova M."/>
            <person name="Weitz H."/>
            <person name="Taylor A."/>
            <person name="Grigoriev I.V."/>
            <person name="Nagy L.G."/>
            <person name="Martin F."/>
            <person name="Kauserud H."/>
        </authorList>
    </citation>
    <scope>NUCLEOTIDE SEQUENCE</scope>
    <source>
        <strain evidence="2">CBHHK067</strain>
    </source>
</reference>
<sequence length="99" mass="11629">MSYRRTFPNSDHVTVSRPYFKPSLDVKTSKLIARQAHNSSQFFFMCTLHTLMAFLSLPRSFVWTQHRRALPSAWIVSFIVAQILKFHVFLAHQTFARVQ</sequence>
<dbReference type="Proteomes" id="UP001221757">
    <property type="component" value="Unassembled WGS sequence"/>
</dbReference>
<keyword evidence="1" id="KW-1133">Transmembrane helix</keyword>
<proteinExistence type="predicted"/>
<keyword evidence="1" id="KW-0812">Transmembrane</keyword>
<dbReference type="EMBL" id="JARKIE010000031">
    <property type="protein sequence ID" value="KAJ7697222.1"/>
    <property type="molecule type" value="Genomic_DNA"/>
</dbReference>
<organism evidence="2 3">
    <name type="scientific">Mycena rosella</name>
    <name type="common">Pink bonnet</name>
    <name type="synonym">Agaricus rosellus</name>
    <dbReference type="NCBI Taxonomy" id="1033263"/>
    <lineage>
        <taxon>Eukaryota</taxon>
        <taxon>Fungi</taxon>
        <taxon>Dikarya</taxon>
        <taxon>Basidiomycota</taxon>
        <taxon>Agaricomycotina</taxon>
        <taxon>Agaricomycetes</taxon>
        <taxon>Agaricomycetidae</taxon>
        <taxon>Agaricales</taxon>
        <taxon>Marasmiineae</taxon>
        <taxon>Mycenaceae</taxon>
        <taxon>Mycena</taxon>
    </lineage>
</organism>
<comment type="caution">
    <text evidence="2">The sequence shown here is derived from an EMBL/GenBank/DDBJ whole genome shotgun (WGS) entry which is preliminary data.</text>
</comment>
<gene>
    <name evidence="2" type="ORF">B0H17DRAFT_1197622</name>
</gene>
<evidence type="ECO:0000313" key="3">
    <source>
        <dbReference type="Proteomes" id="UP001221757"/>
    </source>
</evidence>
<feature type="transmembrane region" description="Helical" evidence="1">
    <location>
        <begin position="73"/>
        <end position="91"/>
    </location>
</feature>